<reference evidence="1 2" key="2">
    <citation type="submission" date="2020-02" db="EMBL/GenBank/DDBJ databases">
        <title>Genome sequences of Thiorhodococcus mannitoliphagus and Thiorhodococcus minor, purple sulfur photosynthetic bacteria in the gammaproteobacterial family, Chromatiaceae.</title>
        <authorList>
            <person name="Aviles F.A."/>
            <person name="Meyer T.E."/>
            <person name="Kyndt J.A."/>
        </authorList>
    </citation>
    <scope>NUCLEOTIDE SEQUENCE [LARGE SCALE GENOMIC DNA]</scope>
    <source>
        <strain evidence="1 2">DSM 18266</strain>
    </source>
</reference>
<accession>A0A6P1DZ07</accession>
<organism evidence="1 2">
    <name type="scientific">Thiorhodococcus mannitoliphagus</name>
    <dbReference type="NCBI Taxonomy" id="329406"/>
    <lineage>
        <taxon>Bacteria</taxon>
        <taxon>Pseudomonadati</taxon>
        <taxon>Pseudomonadota</taxon>
        <taxon>Gammaproteobacteria</taxon>
        <taxon>Chromatiales</taxon>
        <taxon>Chromatiaceae</taxon>
        <taxon>Thiorhodococcus</taxon>
    </lineage>
</organism>
<dbReference type="InterPro" id="IPR042268">
    <property type="entry name" value="BamC_C"/>
</dbReference>
<dbReference type="Pfam" id="PF06804">
    <property type="entry name" value="Lipoprotein_18"/>
    <property type="match status" value="1"/>
</dbReference>
<name>A0A6P1DZ07_9GAMM</name>
<comment type="caution">
    <text evidence="1">The sequence shown here is derived from an EMBL/GenBank/DDBJ whole genome shotgun (WGS) entry which is preliminary data.</text>
</comment>
<sequence length="406" mass="44780">MATAIEITMILRPRFKRLTLLATLVVLAQLMGCSSSSISDAVPDQRLVYKQQREAADNLEIPPDLTAGTYNDALDIPDGSGAPTTYSEYSGGRAQRQRVATSGDVLPEVPSVELKRRGNDRWIQADASPQAIWPKAVSFWRQQGILLVEQDPTIGLMRTDWLDNRAEIRKDFVTRMVSKVVEGAYSTSTRDQYTLRIEKGVKAGTTDIHLTQRGMTERLVTNAIGDGSRTIWEPSGTDTEKEAEMLRRLMVYLGASQQRASTAVAATGDSAAPAGPNARLVTEGGVPVLVLSEEYRSAWRRTGLALDRAGFAVEDRNQSSGVYYVRYAGRRGPEGGPPPRGEKKPGMLSRLAFWRKDDDPDKVRKYQIKVTGDGAESRVTVLDENGKPEQSANGQRILALMQQHMR</sequence>
<proteinExistence type="predicted"/>
<gene>
    <name evidence="1" type="primary">bamC</name>
    <name evidence="1" type="ORF">G3480_11575</name>
</gene>
<protein>
    <submittedName>
        <fullName evidence="1">Outer membrane protein assembly factor BamC</fullName>
    </submittedName>
</protein>
<dbReference type="InterPro" id="IPR010653">
    <property type="entry name" value="NlpB/DapX"/>
</dbReference>
<dbReference type="AlphaFoldDB" id="A0A6P1DZ07"/>
<reference evidence="2" key="1">
    <citation type="journal article" date="2020" name="Microbiol. Resour. Announc.">
        <title>Draft Genome Sequences of Thiorhodococcus mannitoliphagus and Thiorhodococcus minor, Purple Sulfur Photosynthetic Bacteria in the Gammaproteobacterial Family Chromatiaceae.</title>
        <authorList>
            <person name="Aviles F.A."/>
            <person name="Meyer T.E."/>
            <person name="Kyndt J.A."/>
        </authorList>
    </citation>
    <scope>NUCLEOTIDE SEQUENCE [LARGE SCALE GENOMIC DNA]</scope>
    <source>
        <strain evidence="2">DSM 18266</strain>
    </source>
</reference>
<dbReference type="Proteomes" id="UP000471640">
    <property type="component" value="Unassembled WGS sequence"/>
</dbReference>
<keyword evidence="2" id="KW-1185">Reference proteome</keyword>
<dbReference type="Gene3D" id="3.30.310.170">
    <property type="entry name" value="Outer membrane protein assembly factor BamC"/>
    <property type="match status" value="1"/>
</dbReference>
<evidence type="ECO:0000313" key="2">
    <source>
        <dbReference type="Proteomes" id="UP000471640"/>
    </source>
</evidence>
<dbReference type="EMBL" id="JAAIJR010000040">
    <property type="protein sequence ID" value="NEX20944.1"/>
    <property type="molecule type" value="Genomic_DNA"/>
</dbReference>
<evidence type="ECO:0000313" key="1">
    <source>
        <dbReference type="EMBL" id="NEX20944.1"/>
    </source>
</evidence>